<evidence type="ECO:0000313" key="2">
    <source>
        <dbReference type="Proteomes" id="UP001165136"/>
    </source>
</evidence>
<sequence>MRTGPPQPSNDAETGVLNNEILLELFKHHVLDDDEVVRTVHTWPDSVGVAVQTDGRLLTIRDDPEFLLIGRAPWVDGLAVLEREDVFASGERETDAIVVTTDARRYHLNDEAVAVELAQRVSVDLDPMAYAQVLVAYHPWSTARRELLLDTGQLRAQFGITDGPPVEPLRQDETAVGVALTFFSATVHNPLLGARWRCDVYQWRVDIPRDGRVTWGRRLAAENLDVPKPPVSVEVRR</sequence>
<protein>
    <submittedName>
        <fullName evidence="1">Uncharacterized protein</fullName>
    </submittedName>
</protein>
<dbReference type="AlphaFoldDB" id="A0A9W6QY28"/>
<dbReference type="Proteomes" id="UP001165136">
    <property type="component" value="Unassembled WGS sequence"/>
</dbReference>
<organism evidence="1 2">
    <name type="scientific">Amycolatopsis taiwanensis</name>
    <dbReference type="NCBI Taxonomy" id="342230"/>
    <lineage>
        <taxon>Bacteria</taxon>
        <taxon>Bacillati</taxon>
        <taxon>Actinomycetota</taxon>
        <taxon>Actinomycetes</taxon>
        <taxon>Pseudonocardiales</taxon>
        <taxon>Pseudonocardiaceae</taxon>
        <taxon>Amycolatopsis</taxon>
    </lineage>
</organism>
<gene>
    <name evidence="1" type="ORF">Atai01_24570</name>
</gene>
<dbReference type="RefSeq" id="WP_285486870.1">
    <property type="nucleotide sequence ID" value="NZ_BSTI01000005.1"/>
</dbReference>
<reference evidence="1" key="1">
    <citation type="submission" date="2023-03" db="EMBL/GenBank/DDBJ databases">
        <title>Amycolatopsis taiwanensis NBRC 103393.</title>
        <authorList>
            <person name="Ichikawa N."/>
            <person name="Sato H."/>
            <person name="Tonouchi N."/>
        </authorList>
    </citation>
    <scope>NUCLEOTIDE SEQUENCE</scope>
    <source>
        <strain evidence="1">NBRC 103393</strain>
    </source>
</reference>
<dbReference type="EMBL" id="BSTI01000005">
    <property type="protein sequence ID" value="GLY65838.1"/>
    <property type="molecule type" value="Genomic_DNA"/>
</dbReference>
<comment type="caution">
    <text evidence="1">The sequence shown here is derived from an EMBL/GenBank/DDBJ whole genome shotgun (WGS) entry which is preliminary data.</text>
</comment>
<proteinExistence type="predicted"/>
<evidence type="ECO:0000313" key="1">
    <source>
        <dbReference type="EMBL" id="GLY65838.1"/>
    </source>
</evidence>
<name>A0A9W6QY28_9PSEU</name>
<accession>A0A9W6QY28</accession>
<keyword evidence="2" id="KW-1185">Reference proteome</keyword>